<feature type="domain" description="Gfd2/YDR514C-like C-terminal" evidence="1">
    <location>
        <begin position="169"/>
        <end position="366"/>
    </location>
</feature>
<evidence type="ECO:0000313" key="2">
    <source>
        <dbReference type="EMBL" id="KZO93711.1"/>
    </source>
</evidence>
<keyword evidence="3" id="KW-1185">Reference proteome</keyword>
<proteinExistence type="predicted"/>
<dbReference type="EMBL" id="KV417299">
    <property type="protein sequence ID" value="KZO93711.1"/>
    <property type="molecule type" value="Genomic_DNA"/>
</dbReference>
<feature type="non-terminal residue" evidence="2">
    <location>
        <position position="393"/>
    </location>
</feature>
<dbReference type="PANTHER" id="PTHR28083">
    <property type="entry name" value="GOOD FOR FULL DBP5 ACTIVITY PROTEIN 2"/>
    <property type="match status" value="1"/>
</dbReference>
<dbReference type="STRING" id="1330018.A0A167JLU6"/>
<name>A0A167JLU6_CALVF</name>
<dbReference type="PANTHER" id="PTHR28083:SF1">
    <property type="entry name" value="GOOD FOR FULL DBP5 ACTIVITY PROTEIN 2"/>
    <property type="match status" value="1"/>
</dbReference>
<dbReference type="AlphaFoldDB" id="A0A167JLU6"/>
<dbReference type="SUPFAM" id="SSF53098">
    <property type="entry name" value="Ribonuclease H-like"/>
    <property type="match status" value="1"/>
</dbReference>
<protein>
    <recommendedName>
        <fullName evidence="1">Gfd2/YDR514C-like C-terminal domain-containing protein</fullName>
    </recommendedName>
</protein>
<dbReference type="GO" id="GO:0005634">
    <property type="term" value="C:nucleus"/>
    <property type="evidence" value="ECO:0007669"/>
    <property type="project" value="TreeGrafter"/>
</dbReference>
<evidence type="ECO:0000259" key="1">
    <source>
        <dbReference type="Pfam" id="PF21762"/>
    </source>
</evidence>
<organism evidence="2 3">
    <name type="scientific">Calocera viscosa (strain TUFC12733)</name>
    <dbReference type="NCBI Taxonomy" id="1330018"/>
    <lineage>
        <taxon>Eukaryota</taxon>
        <taxon>Fungi</taxon>
        <taxon>Dikarya</taxon>
        <taxon>Basidiomycota</taxon>
        <taxon>Agaricomycotina</taxon>
        <taxon>Dacrymycetes</taxon>
        <taxon>Dacrymycetales</taxon>
        <taxon>Dacrymycetaceae</taxon>
        <taxon>Calocera</taxon>
    </lineage>
</organism>
<dbReference type="InterPro" id="IPR012337">
    <property type="entry name" value="RNaseH-like_sf"/>
</dbReference>
<dbReference type="Pfam" id="PF21762">
    <property type="entry name" value="DEDDh_C"/>
    <property type="match status" value="1"/>
</dbReference>
<reference evidence="2 3" key="1">
    <citation type="journal article" date="2016" name="Mol. Biol. Evol.">
        <title>Comparative Genomics of Early-Diverging Mushroom-Forming Fungi Provides Insights into the Origins of Lignocellulose Decay Capabilities.</title>
        <authorList>
            <person name="Nagy L.G."/>
            <person name="Riley R."/>
            <person name="Tritt A."/>
            <person name="Adam C."/>
            <person name="Daum C."/>
            <person name="Floudas D."/>
            <person name="Sun H."/>
            <person name="Yadav J.S."/>
            <person name="Pangilinan J."/>
            <person name="Larsson K.H."/>
            <person name="Matsuura K."/>
            <person name="Barry K."/>
            <person name="Labutti K."/>
            <person name="Kuo R."/>
            <person name="Ohm R.A."/>
            <person name="Bhattacharya S.S."/>
            <person name="Shirouzu T."/>
            <person name="Yoshinaga Y."/>
            <person name="Martin F.M."/>
            <person name="Grigoriev I.V."/>
            <person name="Hibbett D.S."/>
        </authorList>
    </citation>
    <scope>NUCLEOTIDE SEQUENCE [LARGE SCALE GENOMIC DNA]</scope>
    <source>
        <strain evidence="2 3">TUFC12733</strain>
    </source>
</reference>
<dbReference type="GO" id="GO:0003676">
    <property type="term" value="F:nucleic acid binding"/>
    <property type="evidence" value="ECO:0007669"/>
    <property type="project" value="InterPro"/>
</dbReference>
<evidence type="ECO:0000313" key="3">
    <source>
        <dbReference type="Proteomes" id="UP000076738"/>
    </source>
</evidence>
<dbReference type="OrthoDB" id="5953249at2759"/>
<sequence length="393" mass="45034">MVQFEDPKLAVHGYYRYTDIQFYWYKAIPSEKGRNALRAFLSSDSLVHPENPLHLGIQGMELYMLTIPSGEMRLCFSSKQLEYMRYWLHAVKAINTLDDIPLPSTEYLILESQVKSVSPVLYRTVKDLKHAMRDLKKTNQRLKTSPGGLTDLRTMFERVRAAFQTKKGIWAAIDFESFEYDHRALTEFGYSILTWDKKGQEVRREGHWCVEENMNLLNGKFHVCIQGFKFGTSEIIPDAEFRKRVYDVVYNNGLPGPLYLILHGGAGDRAYLNACGVPFTHVNHDLPATTPIPRAKNAPELKEAELPNVHTLDTQELFKALEGNHKIARNLERMCQLMRLSEVNQIGGWHNAGNDAHWTMEALISMASGEPLDKQREVRWPEKIAPPSLPNTT</sequence>
<dbReference type="Proteomes" id="UP000076738">
    <property type="component" value="Unassembled WGS sequence"/>
</dbReference>
<dbReference type="InterPro" id="IPR048519">
    <property type="entry name" value="Gfd2/YDR514C-like_C"/>
</dbReference>
<gene>
    <name evidence="2" type="ORF">CALVIDRAFT_502377</name>
</gene>
<accession>A0A167JLU6</accession>
<dbReference type="InterPro" id="IPR036397">
    <property type="entry name" value="RNaseH_sf"/>
</dbReference>
<dbReference type="InterPro" id="IPR040151">
    <property type="entry name" value="Gfd2/YDR514C-like"/>
</dbReference>
<dbReference type="Gene3D" id="3.30.420.10">
    <property type="entry name" value="Ribonuclease H-like superfamily/Ribonuclease H"/>
    <property type="match status" value="1"/>
</dbReference>